<evidence type="ECO:0008006" key="4">
    <source>
        <dbReference type="Google" id="ProtNLM"/>
    </source>
</evidence>
<reference evidence="2" key="1">
    <citation type="submission" date="2021-12" db="EMBL/GenBank/DDBJ databases">
        <title>Novel species in genus Dyadobacter.</title>
        <authorList>
            <person name="Ma C."/>
        </authorList>
    </citation>
    <scope>NUCLEOTIDE SEQUENCE</scope>
    <source>
        <strain evidence="2">LJ419</strain>
    </source>
</reference>
<dbReference type="PROSITE" id="PS51257">
    <property type="entry name" value="PROKAR_LIPOPROTEIN"/>
    <property type="match status" value="1"/>
</dbReference>
<dbReference type="EMBL" id="JAJTTC010000001">
    <property type="protein sequence ID" value="MCF0061862.1"/>
    <property type="molecule type" value="Genomic_DNA"/>
</dbReference>
<keyword evidence="3" id="KW-1185">Reference proteome</keyword>
<name>A0A9X1PID9_9BACT</name>
<organism evidence="2 3">
    <name type="scientific">Dyadobacter chenwenxiniae</name>
    <dbReference type="NCBI Taxonomy" id="2906456"/>
    <lineage>
        <taxon>Bacteria</taxon>
        <taxon>Pseudomonadati</taxon>
        <taxon>Bacteroidota</taxon>
        <taxon>Cytophagia</taxon>
        <taxon>Cytophagales</taxon>
        <taxon>Spirosomataceae</taxon>
        <taxon>Dyadobacter</taxon>
    </lineage>
</organism>
<gene>
    <name evidence="2" type="ORF">LXM26_10185</name>
</gene>
<comment type="caution">
    <text evidence="2">The sequence shown here is derived from an EMBL/GenBank/DDBJ whole genome shotgun (WGS) entry which is preliminary data.</text>
</comment>
<protein>
    <recommendedName>
        <fullName evidence="4">DUF642 domain-containing protein</fullName>
    </recommendedName>
</protein>
<proteinExistence type="predicted"/>
<dbReference type="Proteomes" id="UP001139000">
    <property type="component" value="Unassembled WGS sequence"/>
</dbReference>
<sequence length="237" mass="25590">MNLVKQLPIGLSLACLMMMSSCSKEDAAVTPAQQQEQGNIHSSHKGVTYVSPLFSPTIGSVGKEVYPAGWEAYSFGPGEADPLIPAGTSSLTHLWGEGTYPWEKPLPPVPTAPNANSVVTVSNYGSINDISYAGTKIKNLTPGKKYTITFYVATTKLKGAYTTPQQYANSMHVILNAKSVQVSLKGKEATWVPQTITFDAVSNEAVFNFFPTGEIGSYAYAHVFVDQNSIKELIFKL</sequence>
<dbReference type="RefSeq" id="WP_234655116.1">
    <property type="nucleotide sequence ID" value="NZ_CP094997.1"/>
</dbReference>
<evidence type="ECO:0000313" key="2">
    <source>
        <dbReference type="EMBL" id="MCF0061862.1"/>
    </source>
</evidence>
<evidence type="ECO:0000313" key="3">
    <source>
        <dbReference type="Proteomes" id="UP001139000"/>
    </source>
</evidence>
<dbReference type="AlphaFoldDB" id="A0A9X1PID9"/>
<feature type="chain" id="PRO_5040780582" description="DUF642 domain-containing protein" evidence="1">
    <location>
        <begin position="28"/>
        <end position="237"/>
    </location>
</feature>
<accession>A0A9X1PID9</accession>
<keyword evidence="1" id="KW-0732">Signal</keyword>
<evidence type="ECO:0000256" key="1">
    <source>
        <dbReference type="SAM" id="SignalP"/>
    </source>
</evidence>
<feature type="signal peptide" evidence="1">
    <location>
        <begin position="1"/>
        <end position="27"/>
    </location>
</feature>